<feature type="region of interest" description="Disordered" evidence="1">
    <location>
        <begin position="387"/>
        <end position="412"/>
    </location>
</feature>
<evidence type="ECO:0000313" key="3">
    <source>
        <dbReference type="RefSeq" id="XP_035691308.1"/>
    </source>
</evidence>
<feature type="region of interest" description="Disordered" evidence="1">
    <location>
        <begin position="45"/>
        <end position="165"/>
    </location>
</feature>
<protein>
    <submittedName>
        <fullName evidence="3">Uncharacterized protein LOC118426153</fullName>
    </submittedName>
</protein>
<proteinExistence type="predicted"/>
<feature type="region of interest" description="Disordered" evidence="1">
    <location>
        <begin position="2844"/>
        <end position="2876"/>
    </location>
</feature>
<dbReference type="RefSeq" id="XP_035691308.1">
    <property type="nucleotide sequence ID" value="XM_035835415.1"/>
</dbReference>
<feature type="region of interest" description="Disordered" evidence="1">
    <location>
        <begin position="2896"/>
        <end position="2927"/>
    </location>
</feature>
<feature type="compositionally biased region" description="Polar residues" evidence="1">
    <location>
        <begin position="3195"/>
        <end position="3205"/>
    </location>
</feature>
<evidence type="ECO:0000313" key="2">
    <source>
        <dbReference type="Proteomes" id="UP000001554"/>
    </source>
</evidence>
<evidence type="ECO:0000256" key="1">
    <source>
        <dbReference type="SAM" id="MobiDB-lite"/>
    </source>
</evidence>
<dbReference type="Proteomes" id="UP000001554">
    <property type="component" value="Chromosome 11"/>
</dbReference>
<keyword evidence="2" id="KW-1185">Reference proteome</keyword>
<reference evidence="2" key="1">
    <citation type="journal article" date="2020" name="Nat. Ecol. Evol.">
        <title>Deeply conserved synteny resolves early events in vertebrate evolution.</title>
        <authorList>
            <person name="Simakov O."/>
            <person name="Marletaz F."/>
            <person name="Yue J.X."/>
            <person name="O'Connell B."/>
            <person name="Jenkins J."/>
            <person name="Brandt A."/>
            <person name="Calef R."/>
            <person name="Tung C.H."/>
            <person name="Huang T.K."/>
            <person name="Schmutz J."/>
            <person name="Satoh N."/>
            <person name="Yu J.K."/>
            <person name="Putnam N.H."/>
            <person name="Green R.E."/>
            <person name="Rokhsar D.S."/>
        </authorList>
    </citation>
    <scope>NUCLEOTIDE SEQUENCE [LARGE SCALE GENOMIC DNA]</scope>
    <source>
        <strain evidence="2">S238N-H82</strain>
    </source>
</reference>
<dbReference type="GeneID" id="118426153"/>
<feature type="compositionally biased region" description="Basic and acidic residues" evidence="1">
    <location>
        <begin position="2896"/>
        <end position="2906"/>
    </location>
</feature>
<feature type="compositionally biased region" description="Basic and acidic residues" evidence="1">
    <location>
        <begin position="3084"/>
        <end position="3093"/>
    </location>
</feature>
<feature type="compositionally biased region" description="Basic and acidic residues" evidence="1">
    <location>
        <begin position="1"/>
        <end position="17"/>
    </location>
</feature>
<reference evidence="3" key="2">
    <citation type="submission" date="2025-08" db="UniProtKB">
        <authorList>
            <consortium name="RefSeq"/>
        </authorList>
    </citation>
    <scope>IDENTIFICATION</scope>
    <source>
        <strain evidence="3">S238N-H82</strain>
        <tissue evidence="3">Testes</tissue>
    </source>
</reference>
<dbReference type="KEGG" id="bfo:118426153"/>
<accession>A0A9J7LYY2</accession>
<organism evidence="2 3">
    <name type="scientific">Branchiostoma floridae</name>
    <name type="common">Florida lancelet</name>
    <name type="synonym">Amphioxus</name>
    <dbReference type="NCBI Taxonomy" id="7739"/>
    <lineage>
        <taxon>Eukaryota</taxon>
        <taxon>Metazoa</taxon>
        <taxon>Chordata</taxon>
        <taxon>Cephalochordata</taxon>
        <taxon>Leptocardii</taxon>
        <taxon>Amphioxiformes</taxon>
        <taxon>Branchiostomatidae</taxon>
        <taxon>Branchiostoma</taxon>
    </lineage>
</organism>
<feature type="region of interest" description="Disordered" evidence="1">
    <location>
        <begin position="1"/>
        <end position="26"/>
    </location>
</feature>
<feature type="compositionally biased region" description="Pro residues" evidence="1">
    <location>
        <begin position="3126"/>
        <end position="3136"/>
    </location>
</feature>
<feature type="region of interest" description="Disordered" evidence="1">
    <location>
        <begin position="3064"/>
        <end position="3210"/>
    </location>
</feature>
<dbReference type="OrthoDB" id="10040607at2759"/>
<sequence>MWQDNDDLRIEQHKTKDGVQSTVQGWMNDDSPLIDFGDKPLVDFGNGPMTDFGQKPLTDFGDRPLADFGQRPLTDFGQRPLTDFGDRDRPLADFGQRPLTDFGQRPLTDFGDRPLADFGQRPLTDFGQRPLTDIGDRPLVDFGQRPLTDGQRPLTDIGDRSLTNGGSRYTMDGKKIVHEEEWFYKDGRWLRIWIYEDEIIEVEDIRARLEVEAYARSRTVMREVVKEEVVKEEVEEQIKGPGMRITIRGPFKVRQRIPPAVKWKKKVQEVKKISRVLEAMEETDSGVETTPTHEVRKLKQIIYGVGEEYMGVRPEVPGVQLYQAKLVSSGHDEIHMAKIETVTSEDPSFLQGILRSDYIPMEETKDLDQNIDYQREFGQYVEVERSRAEQSISRSEDPTYNRVTEEESRTSLEEVSDVIPGIVYTKPCYESMRQDKFDANARQVLSESPVYLEATQMETVVPVESASEDFNIPSTDYSTVEYDVVTQQRFQTKEKFMTSEAAEYHKGVEGSIFLSTEEIKTSGNLESFEYENLYPKNIDVTVNKAAKVTVRSLDPTYHKADVGEIKQSFNERTDLIPGYEYEKSSHETLTVEQNKASFDIVTSETPQFLEAMEMETVTPVETVYEDKNLPDLRYSTLEYDMVTQQRFQPKEQHTTSQEPTYNKAVEAKTFVTSEEIDDTLEGFEYLNVTPTNLDVISDRAVGTTFRSMEPTYHKHVVEEMRESLHQVKEKVPSIEYKVPSYKEVDVDVNKAFTTMVTTVAPRYLEAVEGMAIQPIVEAGAAVEWSIIVFVEPQYTVVASDQYKANQTFTKTQDPTFHKGIERSLFASAENVKEFFDTFEYHNLNSEYLDVQKNRTTETRIKSEDPSYKKAEEKTAKISLDELEGVVPRIVFERPCYIQTKKEVHEAFAGVIPSESPCFYKAEEGEVRLRLVSESNVSGLSPITWHQAAETKTDQQVFKTKSSMVNTQIEYHKGKVEKAYLTLEEVKPNIEKLDFLKAATELTKKLDTTRVHATKERSENPQYLQVTEGKVDLKIVRETIFKLSPINWHQAAQGTADQSSFRAKSDKVKTEIEYNKVKETEIQLPVEETDDNVKKIKYSKAAVELTNQLPVSQALTSKERSQLPMYLEAKESKLELQLLPRTSLKKMSPLEFEKLQTTDIKKAPFHMVKKESVSVGVPIHRVTENKVEDTSEKISGKIKGLEYEHASCEAVKQDVLKHHTDTTFTSDATYLHEETDTATLEVEKVESEIAAIGYKQAEAINIPKVPEHMVKEETVSVGVPIHRVTENRTENKSEQISGTIESLQYDHANYEELMQEVQKHDTSTAFSSDAKYHQAESDTTTLDEERVESTLPAFAYKQLEITSIPMIPNHMVKEEAVFANVPVHRATEADFKIEPEEVGTVKIQVYEKATKEEVNQEILEHHTDLSSSSDAEYHHAGLDQVTLEEETAGPAIEPYELDACTPSTVAVQQYMANTEETHAAAPKFLHAVQNEMLTPSEQTRKGAPPIPWDKADVDQISVEVQKTEATLSKSSCPRYEAAERGMELEIEEVRNIKDVDYETGEQIPVDQVLFTPMSEKTESAEAEYLHADVAKEEVSAESTETFDGFTAQEPKYMLIERTERKVENVALQKTESPQYHKGGQNSETIDVFQIDGEFEALQYDSPVFNAIPNEPTPNVEVGLQKASVNLITPTEDKIDLELDKTNEGVEPFVVERATIDVEPLQEISSPLYVSQQDAILNPLPIHEAQEEEAPNWETGEETMFEEMNLTKAKPSVALGQLCKADKRQPKVQLAPEPAPVIASEVSQVQRSIEPPPRRRFRLKEKVLDQPLEETEEIPQVVQNTVEAKLVPKEKHETVISSQIRTYLMDIKFAKEQDEEIELGELEELLAYIMNNANEDMEELITFGKVEVVDQKVAKLDLPKLEFHEEEQQFTAPDLNLAPVSRALLKQPVENTVKDVDTDTVYEIPDTAYEQKEGDTVFQDTVHTAEENVVDIHKAPMIYYGEENVSNVETGEFEVFAEPFKSSAIMGEEEALELWKALVEESILNMHTLEAEEGKVEEVGLEIISDIAPMSPEEAKEFKLPEELYLEAEHHSLKSLAPLYQSEEGVIELKEQTVTTIPPKLPGESAQIIAVPTQRLENVTSSTAEVMKAQHFGDEGVIEAREEYIYIIPPFEEDDAEMSTLPIPEMSQAYSVASRTELSPEEHSIYLKEQYVNTIAPESVSDTANTSTLPHLQMDQAHIGSSRMERFPEEHSLDVKEQYVGTIAPESVSDTANTSTLPHLQMDQAHVGSSRMERFPEEHSLDIKEQYVGTIPPASTSDTANLSSLPHLEMSRAQAQAYRIQLLAREDTDDFDDHSVHGLASDETDKARESNLPHLEMDRARIESYRVQQLAREDIDDFDDHSVYGLESNASDRAYESNLPHLEMERARVQSYRVHQLAREDRDDFQEHTVGSFESHDTYRARESDLPHQRMDRARADTYRVHQLAQENVIAAREQQVYVIKPSSSERARSSSLPYLRLDRARAESYRIQQLGREQVIGTREQYVSTIQPSSSAHARSTTLPSERYRYVIPAPQRQPPTLVRVRDVRWQPLLVHAAPIRDLHQDRVIAVHGVRAGYTKKMKTDILEAPAVETEVIDVIPPLPSDAAMMGRIPDDVVQKVQVQSVESYQAPIERVVGERVEIASVIPPLPPGIFQQSDSPVDVFRKTHAQHVYSHGVVERQETIPTNLPAAQLPPLQHRTSVWRLVPSGSPSSPISPVEQMAPRQHVVTSDDFHRTDSSTLHSNWVPAEIQVVGELDSLMQQGIIRYNPLSKGVEDDVDAHRYNDVFTGKDNSGQRPQAWTVYRPPTAQQSGNVKVGNIPRVGYPTRQWPSTQSLVSETAADRGEDDFDYDKIIKMTTGGKHELGEHGEPRSGWSTVSVEGSELSPVPPPEPRMFFKTVPSSQESIYVEQHRAGMVQETHMSQQYQQPRMVRQSSHQSQVQHGPQERSNRPPFAFDFGRLVHWTVGRQNKIQQLQPERGAVPQHLVPFDFDKATTWTVSEKSRDGRTSEEKTYVSVGVPVRVRNNYFINDTNDRQQTSQTHQSAPPTRDVHPRKIAENLHWTPADGRGRQSSLNSYQVHAGQQRESQQYAPPPPAYPGSPSPGTDASAPGRRSSQRDSQDPFSLGYLEKRRRSSQASSISDRWLNRTGQNDSDDDDNASLHSWSSYDSSQVRKLDPSRLKMFEKYKAKKRAKRHLENGHV</sequence>
<feature type="region of interest" description="Disordered" evidence="1">
    <location>
        <begin position="2955"/>
        <end position="2988"/>
    </location>
</feature>
<gene>
    <name evidence="3" type="primary">LOC118426153</name>
</gene>
<feature type="compositionally biased region" description="Polar residues" evidence="1">
    <location>
        <begin position="2864"/>
        <end position="2873"/>
    </location>
</feature>
<feature type="compositionally biased region" description="Polar residues" evidence="1">
    <location>
        <begin position="3064"/>
        <end position="3081"/>
    </location>
</feature>
<feature type="compositionally biased region" description="Low complexity" evidence="1">
    <location>
        <begin position="2969"/>
        <end position="2978"/>
    </location>
</feature>
<name>A0A9J7LYY2_BRAFL</name>
<feature type="compositionally biased region" description="Polar residues" evidence="1">
    <location>
        <begin position="3170"/>
        <end position="3186"/>
    </location>
</feature>